<evidence type="ECO:0000256" key="1">
    <source>
        <dbReference type="ARBA" id="ARBA00005937"/>
    </source>
</evidence>
<dbReference type="InterPro" id="IPR045747">
    <property type="entry name" value="CRISPR-assoc_prot_Cas6_N_sf"/>
</dbReference>
<organism evidence="8 9">
    <name type="scientific">Ruminococcus albus 8</name>
    <dbReference type="NCBI Taxonomy" id="246199"/>
    <lineage>
        <taxon>Bacteria</taxon>
        <taxon>Bacillati</taxon>
        <taxon>Bacillota</taxon>
        <taxon>Clostridia</taxon>
        <taxon>Eubacteriales</taxon>
        <taxon>Oscillospiraceae</taxon>
        <taxon>Ruminococcus</taxon>
    </lineage>
</organism>
<evidence type="ECO:0000256" key="3">
    <source>
        <dbReference type="ARBA" id="ARBA00023118"/>
    </source>
</evidence>
<comment type="caution">
    <text evidence="8">The sequence shown here is derived from an EMBL/GenBank/DDBJ whole genome shotgun (WGS) entry which is preliminary data.</text>
</comment>
<comment type="similarity">
    <text evidence="1 4">Belongs to the CRISPR-associated protein Cas6/Cse3/CasE family.</text>
</comment>
<dbReference type="Gene3D" id="3.30.70.1890">
    <property type="match status" value="1"/>
</dbReference>
<keyword evidence="2" id="KW-0694">RNA-binding</keyword>
<protein>
    <recommendedName>
        <fullName evidence="4">CRISPR-associated endoribonuclease</fullName>
    </recommendedName>
</protein>
<dbReference type="Proteomes" id="UP000004259">
    <property type="component" value="Unassembled WGS sequence"/>
</dbReference>
<dbReference type="OrthoDB" id="9797488at2"/>
<evidence type="ECO:0000313" key="8">
    <source>
        <dbReference type="EMBL" id="EGC04119.1"/>
    </source>
</evidence>
<evidence type="ECO:0000256" key="2">
    <source>
        <dbReference type="ARBA" id="ARBA00022884"/>
    </source>
</evidence>
<dbReference type="Gene3D" id="3.30.70.1900">
    <property type="match status" value="1"/>
</dbReference>
<proteinExistence type="inferred from homology"/>
<dbReference type="RefSeq" id="WP_002847617.1">
    <property type="nucleotide sequence ID" value="NZ_ADKM02000040.1"/>
</dbReference>
<dbReference type="AlphaFoldDB" id="E9S9J3"/>
<comment type="function">
    <text evidence="4">CRISPR (clustered regularly interspaced short palindromic repeat), is an adaptive immune system that provides protection against mobile genetic elements (viruses, transposable elements and conjugative plasmids). CRISPR clusters contain sequences complementary to antecedent mobile elements and target invading nucleic acids. CRISPR clusters are transcribed and processed into CRISPR RNA (crRNA).</text>
</comment>
<dbReference type="GO" id="GO:0003723">
    <property type="term" value="F:RNA binding"/>
    <property type="evidence" value="ECO:0007669"/>
    <property type="project" value="UniProtKB-KW"/>
</dbReference>
<feature type="domain" description="CRISPR associated protein Cas6 C-terminal" evidence="7">
    <location>
        <begin position="126"/>
        <end position="235"/>
    </location>
</feature>
<keyword evidence="9" id="KW-1185">Reference proteome</keyword>
<evidence type="ECO:0000259" key="7">
    <source>
        <dbReference type="Pfam" id="PF01881"/>
    </source>
</evidence>
<accession>E9S9J3</accession>
<gene>
    <name evidence="8" type="primary">cas6</name>
    <name evidence="8" type="ORF">CUS_6306</name>
</gene>
<dbReference type="GO" id="GO:0051607">
    <property type="term" value="P:defense response to virus"/>
    <property type="evidence" value="ECO:0007669"/>
    <property type="project" value="UniProtKB-KW"/>
</dbReference>
<dbReference type="PANTHER" id="PTHR36984:SF1">
    <property type="entry name" value="CRISPR-ASSOCIATED ENDORIBONUCLEASE CAS6 1"/>
    <property type="match status" value="1"/>
</dbReference>
<keyword evidence="3" id="KW-0051">Antiviral defense</keyword>
<dbReference type="InterPro" id="IPR010156">
    <property type="entry name" value="CRISPR-assoc_prot_Cas6"/>
</dbReference>
<sequence>MQLIIHLKSQNKLSLPVDYGYRLSAAIYHLASSDAEYSRFLHDEGYGEQEHFKLFVFSPLKGKYIIKDKQIIFDGDMSFEIRSISKRFCDAVKTSLLKNGSIRLMDTELDIVMTEVYDNAPAVSSVDIRTASPIIVSSTDNKHTTFVSPEDDAWLEMINLTLYRKFTAAYGQEPPSIVRLSLLKPPKKVVSRIKGNWVTAYHGSFHLEAAPMVTAFLFETGLGSKNSQGFGMFNITGGDHNDL</sequence>
<dbReference type="PIRSF" id="PIRSF005054">
    <property type="entry name" value="PF1131"/>
    <property type="match status" value="1"/>
</dbReference>
<dbReference type="Pfam" id="PF01881">
    <property type="entry name" value="Cas_Cas6_C"/>
    <property type="match status" value="1"/>
</dbReference>
<dbReference type="eggNOG" id="COG1583">
    <property type="taxonomic scope" value="Bacteria"/>
</dbReference>
<evidence type="ECO:0000313" key="9">
    <source>
        <dbReference type="Proteomes" id="UP000004259"/>
    </source>
</evidence>
<evidence type="ECO:0000256" key="5">
    <source>
        <dbReference type="PIRSR" id="PIRSR005054-1"/>
    </source>
</evidence>
<name>E9S9J3_RUMAL</name>
<dbReference type="InterPro" id="IPR049435">
    <property type="entry name" value="Cas_Cas6_C"/>
</dbReference>
<dbReference type="EMBL" id="ADKM02000040">
    <property type="protein sequence ID" value="EGC04119.1"/>
    <property type="molecule type" value="Genomic_DNA"/>
</dbReference>
<dbReference type="PANTHER" id="PTHR36984">
    <property type="entry name" value="CRISPR-ASSOCIATED ENDORIBONUCLEASE CAS6 1"/>
    <property type="match status" value="1"/>
</dbReference>
<reference evidence="8 9" key="1">
    <citation type="submission" date="2011-02" db="EMBL/GenBank/DDBJ databases">
        <authorList>
            <person name="Nelson K.E."/>
            <person name="Sutton G."/>
            <person name="Torralba M."/>
            <person name="Durkin S."/>
            <person name="Harkins D."/>
            <person name="Montgomery R."/>
            <person name="Ziemer C."/>
            <person name="Klaassens E."/>
            <person name="Ocuiv P."/>
            <person name="Morrison M."/>
        </authorList>
    </citation>
    <scope>NUCLEOTIDE SEQUENCE [LARGE SCALE GENOMIC DNA]</scope>
    <source>
        <strain evidence="8 9">8</strain>
    </source>
</reference>
<feature type="site" description="Transition state stabilizer" evidence="5">
    <location>
        <position position="53"/>
    </location>
</feature>
<keyword evidence="8" id="KW-0378">Hydrolase</keyword>
<dbReference type="STRING" id="246199.CUS_6306"/>
<evidence type="ECO:0000256" key="6">
    <source>
        <dbReference type="PIRSR" id="PIRSR005054-50"/>
    </source>
</evidence>
<feature type="active site" description="Proton acceptor" evidence="6">
    <location>
        <position position="28"/>
    </location>
</feature>
<evidence type="ECO:0000256" key="4">
    <source>
        <dbReference type="PIRNR" id="PIRNR005054"/>
    </source>
</evidence>
<dbReference type="CDD" id="cd21140">
    <property type="entry name" value="Cas6_I-like"/>
    <property type="match status" value="1"/>
</dbReference>
<feature type="active site" description="Proton donor" evidence="6">
    <location>
        <position position="42"/>
    </location>
</feature>
<dbReference type="NCBIfam" id="TIGR01877">
    <property type="entry name" value="cas_cas6"/>
    <property type="match status" value="1"/>
</dbReference>
<dbReference type="GO" id="GO:0016788">
    <property type="term" value="F:hydrolase activity, acting on ester bonds"/>
    <property type="evidence" value="ECO:0007669"/>
    <property type="project" value="InterPro"/>
</dbReference>
<dbReference type="Pfam" id="PF21350">
    <property type="entry name" value="Cas6_I-A"/>
    <property type="match status" value="1"/>
</dbReference>